<keyword evidence="3" id="KW-1185">Reference proteome</keyword>
<dbReference type="AlphaFoldDB" id="A0A4R5Q8E3"/>
<dbReference type="RefSeq" id="WP_133291975.1">
    <property type="nucleotide sequence ID" value="NZ_SMSJ01000075.1"/>
</dbReference>
<keyword evidence="1" id="KW-0472">Membrane</keyword>
<organism evidence="2 3">
    <name type="scientific">Dankookia rubra</name>
    <dbReference type="NCBI Taxonomy" id="1442381"/>
    <lineage>
        <taxon>Bacteria</taxon>
        <taxon>Pseudomonadati</taxon>
        <taxon>Pseudomonadota</taxon>
        <taxon>Alphaproteobacteria</taxon>
        <taxon>Acetobacterales</taxon>
        <taxon>Roseomonadaceae</taxon>
        <taxon>Dankookia</taxon>
    </lineage>
</organism>
<dbReference type="OrthoDB" id="8558006at2"/>
<evidence type="ECO:0000256" key="1">
    <source>
        <dbReference type="SAM" id="Phobius"/>
    </source>
</evidence>
<keyword evidence="1" id="KW-0812">Transmembrane</keyword>
<sequence length="86" mass="9339">MAAPRLRCALVLDGLGLPEPTFAEKAGGSPICVVLRKPRFITAVICGVVFYPIMNSLMMAALLEMRLCVLLQDAVNLGLKWHVLAM</sequence>
<gene>
    <name evidence="2" type="ORF">E2C06_28505</name>
</gene>
<keyword evidence="1" id="KW-1133">Transmembrane helix</keyword>
<evidence type="ECO:0000313" key="2">
    <source>
        <dbReference type="EMBL" id="TDH59220.1"/>
    </source>
</evidence>
<name>A0A4R5Q8E3_9PROT</name>
<comment type="caution">
    <text evidence="2">The sequence shown here is derived from an EMBL/GenBank/DDBJ whole genome shotgun (WGS) entry which is preliminary data.</text>
</comment>
<reference evidence="2 3" key="1">
    <citation type="journal article" date="2016" name="J. Microbiol.">
        <title>Dankookia rubra gen. nov., sp. nov., an alphaproteobacterium isolated from sediment of a shallow stream.</title>
        <authorList>
            <person name="Kim W.H."/>
            <person name="Kim D.H."/>
            <person name="Kang K."/>
            <person name="Ahn T.Y."/>
        </authorList>
    </citation>
    <scope>NUCLEOTIDE SEQUENCE [LARGE SCALE GENOMIC DNA]</scope>
    <source>
        <strain evidence="2 3">JCM30602</strain>
    </source>
</reference>
<dbReference type="Proteomes" id="UP000295096">
    <property type="component" value="Unassembled WGS sequence"/>
</dbReference>
<evidence type="ECO:0000313" key="3">
    <source>
        <dbReference type="Proteomes" id="UP000295096"/>
    </source>
</evidence>
<accession>A0A4R5Q8E3</accession>
<feature type="transmembrane region" description="Helical" evidence="1">
    <location>
        <begin position="39"/>
        <end position="63"/>
    </location>
</feature>
<protein>
    <submittedName>
        <fullName evidence="2">Uncharacterized protein</fullName>
    </submittedName>
</protein>
<proteinExistence type="predicted"/>
<dbReference type="EMBL" id="SMSJ01000075">
    <property type="protein sequence ID" value="TDH59220.1"/>
    <property type="molecule type" value="Genomic_DNA"/>
</dbReference>